<accession>A0A4D6N974</accession>
<evidence type="ECO:0000313" key="1">
    <source>
        <dbReference type="EMBL" id="QCE10286.1"/>
    </source>
</evidence>
<proteinExistence type="predicted"/>
<name>A0A4D6N974_VIGUN</name>
<dbReference type="Proteomes" id="UP000501690">
    <property type="component" value="Linkage Group LG10"/>
</dbReference>
<evidence type="ECO:0000313" key="2">
    <source>
        <dbReference type="Proteomes" id="UP000501690"/>
    </source>
</evidence>
<protein>
    <submittedName>
        <fullName evidence="1">Uncharacterized protein</fullName>
    </submittedName>
</protein>
<dbReference type="AlphaFoldDB" id="A0A4D6N974"/>
<organism evidence="1 2">
    <name type="scientific">Vigna unguiculata</name>
    <name type="common">Cowpea</name>
    <dbReference type="NCBI Taxonomy" id="3917"/>
    <lineage>
        <taxon>Eukaryota</taxon>
        <taxon>Viridiplantae</taxon>
        <taxon>Streptophyta</taxon>
        <taxon>Embryophyta</taxon>
        <taxon>Tracheophyta</taxon>
        <taxon>Spermatophyta</taxon>
        <taxon>Magnoliopsida</taxon>
        <taxon>eudicotyledons</taxon>
        <taxon>Gunneridae</taxon>
        <taxon>Pentapetalae</taxon>
        <taxon>rosids</taxon>
        <taxon>fabids</taxon>
        <taxon>Fabales</taxon>
        <taxon>Fabaceae</taxon>
        <taxon>Papilionoideae</taxon>
        <taxon>50 kb inversion clade</taxon>
        <taxon>NPAAA clade</taxon>
        <taxon>indigoferoid/millettioid clade</taxon>
        <taxon>Phaseoleae</taxon>
        <taxon>Vigna</taxon>
    </lineage>
</organism>
<keyword evidence="2" id="KW-1185">Reference proteome</keyword>
<gene>
    <name evidence="1" type="ORF">DEO72_LG10g1514</name>
</gene>
<dbReference type="EMBL" id="CP039354">
    <property type="protein sequence ID" value="QCE10286.1"/>
    <property type="molecule type" value="Genomic_DNA"/>
</dbReference>
<sequence length="143" mass="16172">MCPYAMWSVKCLTIILTHHGSGRTTKNHTTQTNPQSPPALCSVAVSPNLIIEEDEKLHGNWRFRRCSRRTAIALRQQSRSRRPRFANARLERRHGSDRSVSGRKKIENRRSVDAGVVAVVGANGWLETTNNGLWLGGVERQWT</sequence>
<reference evidence="1 2" key="1">
    <citation type="submission" date="2019-04" db="EMBL/GenBank/DDBJ databases">
        <title>An improved genome assembly and genetic linkage map for asparagus bean, Vigna unguiculata ssp. sesquipedialis.</title>
        <authorList>
            <person name="Xia Q."/>
            <person name="Zhang R."/>
            <person name="Dong Y."/>
        </authorList>
    </citation>
    <scope>NUCLEOTIDE SEQUENCE [LARGE SCALE GENOMIC DNA]</scope>
    <source>
        <tissue evidence="1">Leaf</tissue>
    </source>
</reference>